<evidence type="ECO:0000313" key="2">
    <source>
        <dbReference type="EMBL" id="TFI58356.1"/>
    </source>
</evidence>
<dbReference type="EMBL" id="SPDV01000017">
    <property type="protein sequence ID" value="TFI58356.1"/>
    <property type="molecule type" value="Genomic_DNA"/>
</dbReference>
<sequence>MLITLFLLQAASAEIKPDIELNIHARAKSVEIQQKGQATLRVSAEPDAGSAVEATVTPEANGRTQLRNVTVDVRGAARLGESLSVDAAAQAEPAPSTGPETREPD</sequence>
<organism evidence="2 3">
    <name type="scientific">Sphingomonas parva</name>
    <dbReference type="NCBI Taxonomy" id="2555898"/>
    <lineage>
        <taxon>Bacteria</taxon>
        <taxon>Pseudomonadati</taxon>
        <taxon>Pseudomonadota</taxon>
        <taxon>Alphaproteobacteria</taxon>
        <taxon>Sphingomonadales</taxon>
        <taxon>Sphingomonadaceae</taxon>
        <taxon>Sphingomonas</taxon>
    </lineage>
</organism>
<dbReference type="AlphaFoldDB" id="A0A4Y8ZV71"/>
<dbReference type="RefSeq" id="WP_135086390.1">
    <property type="nucleotide sequence ID" value="NZ_SPDV01000017.1"/>
</dbReference>
<evidence type="ECO:0000256" key="1">
    <source>
        <dbReference type="SAM" id="MobiDB-lite"/>
    </source>
</evidence>
<evidence type="ECO:0000313" key="3">
    <source>
        <dbReference type="Proteomes" id="UP000298213"/>
    </source>
</evidence>
<feature type="region of interest" description="Disordered" evidence="1">
    <location>
        <begin position="82"/>
        <end position="105"/>
    </location>
</feature>
<comment type="caution">
    <text evidence="2">The sequence shown here is derived from an EMBL/GenBank/DDBJ whole genome shotgun (WGS) entry which is preliminary data.</text>
</comment>
<dbReference type="Proteomes" id="UP000298213">
    <property type="component" value="Unassembled WGS sequence"/>
</dbReference>
<proteinExistence type="predicted"/>
<gene>
    <name evidence="2" type="ORF">E2493_10235</name>
</gene>
<keyword evidence="3" id="KW-1185">Reference proteome</keyword>
<protein>
    <submittedName>
        <fullName evidence="2">Uncharacterized protein</fullName>
    </submittedName>
</protein>
<reference evidence="2 3" key="1">
    <citation type="submission" date="2019-03" db="EMBL/GenBank/DDBJ databases">
        <title>Genome sequence of Sphingomonas sp. 17J27-24.</title>
        <authorList>
            <person name="Kim M."/>
            <person name="Maeng S."/>
            <person name="Sathiyaraj S."/>
        </authorList>
    </citation>
    <scope>NUCLEOTIDE SEQUENCE [LARGE SCALE GENOMIC DNA]</scope>
    <source>
        <strain evidence="2 3">17J27-24</strain>
    </source>
</reference>
<name>A0A4Y8ZV71_9SPHN</name>
<accession>A0A4Y8ZV71</accession>